<proteinExistence type="predicted"/>
<dbReference type="Proteomes" id="UP001629249">
    <property type="component" value="Unassembled WGS sequence"/>
</dbReference>
<keyword evidence="2" id="KW-1185">Reference proteome</keyword>
<comment type="caution">
    <text evidence="1">The sequence shown here is derived from an EMBL/GenBank/DDBJ whole genome shotgun (WGS) entry which is preliminary data.</text>
</comment>
<reference evidence="1 2" key="1">
    <citation type="journal article" date="2024" name="Chem. Sci.">
        <title>Discovery of megapolipeptins by genome mining of a Burkholderiales bacteria collection.</title>
        <authorList>
            <person name="Paulo B.S."/>
            <person name="Recchia M.J.J."/>
            <person name="Lee S."/>
            <person name="Fergusson C.H."/>
            <person name="Romanowski S.B."/>
            <person name="Hernandez A."/>
            <person name="Krull N."/>
            <person name="Liu D.Y."/>
            <person name="Cavanagh H."/>
            <person name="Bos A."/>
            <person name="Gray C.A."/>
            <person name="Murphy B.T."/>
            <person name="Linington R.G."/>
            <person name="Eustaquio A.S."/>
        </authorList>
    </citation>
    <scope>NUCLEOTIDE SEQUENCE [LARGE SCALE GENOMIC DNA]</scope>
    <source>
        <strain evidence="1 2">RL16-012-BIC-B</strain>
    </source>
</reference>
<protein>
    <submittedName>
        <fullName evidence="1">Uncharacterized protein</fullName>
    </submittedName>
</protein>
<name>A0ABW8ZU69_9BURK</name>
<sequence>MNENTEQQIAQAVLGTSAVGHALETRQLAREIDIVDHPKIFWQWRIHAPMRQAVSEAK</sequence>
<evidence type="ECO:0000313" key="1">
    <source>
        <dbReference type="EMBL" id="MFL9886734.1"/>
    </source>
</evidence>
<evidence type="ECO:0000313" key="2">
    <source>
        <dbReference type="Proteomes" id="UP001629249"/>
    </source>
</evidence>
<organism evidence="1 2">
    <name type="scientific">Paraburkholderia agricolaris</name>
    <dbReference type="NCBI Taxonomy" id="2152888"/>
    <lineage>
        <taxon>Bacteria</taxon>
        <taxon>Pseudomonadati</taxon>
        <taxon>Pseudomonadota</taxon>
        <taxon>Betaproteobacteria</taxon>
        <taxon>Burkholderiales</taxon>
        <taxon>Burkholderiaceae</taxon>
        <taxon>Paraburkholderia</taxon>
    </lineage>
</organism>
<accession>A0ABW8ZU69</accession>
<dbReference type="EMBL" id="JAQQFN010000023">
    <property type="protein sequence ID" value="MFL9886734.1"/>
    <property type="molecule type" value="Genomic_DNA"/>
</dbReference>
<gene>
    <name evidence="1" type="ORF">PQR66_27085</name>
</gene>
<dbReference type="RefSeq" id="WP_408330457.1">
    <property type="nucleotide sequence ID" value="NZ_JAQQFH010000015.1"/>
</dbReference>